<dbReference type="eggNOG" id="KOG2809">
    <property type="taxonomic scope" value="Eukaryota"/>
</dbReference>
<dbReference type="PANTHER" id="PTHR23149">
    <property type="entry name" value="G PATCH DOMAIN CONTAINING PROTEIN"/>
    <property type="match status" value="1"/>
</dbReference>
<dbReference type="Proteomes" id="UP000001568">
    <property type="component" value="Chromosome 1"/>
</dbReference>
<dbReference type="SMART" id="SM00443">
    <property type="entry name" value="G_patch"/>
    <property type="match status" value="1"/>
</dbReference>
<dbReference type="PROSITE" id="PS50174">
    <property type="entry name" value="G_PATCH"/>
    <property type="match status" value="1"/>
</dbReference>
<dbReference type="Gramene" id="ABO93846">
    <property type="protein sequence ID" value="ABO93846"/>
    <property type="gene ID" value="OSTLU_28984"/>
</dbReference>
<name>A4RRE1_OSTLU</name>
<dbReference type="PANTHER" id="PTHR23149:SF9">
    <property type="entry name" value="G PATCH DOMAIN-CONTAINING PROTEIN 4"/>
    <property type="match status" value="1"/>
</dbReference>
<dbReference type="InterPro" id="IPR000467">
    <property type="entry name" value="G_patch_dom"/>
</dbReference>
<dbReference type="AlphaFoldDB" id="A4RRE1"/>
<dbReference type="KEGG" id="olu:OSTLU_28984"/>
<dbReference type="OrthoDB" id="29523at2759"/>
<gene>
    <name evidence="3" type="ORF">OSTLU_28984</name>
</gene>
<dbReference type="GO" id="GO:0003676">
    <property type="term" value="F:nucleic acid binding"/>
    <property type="evidence" value="ECO:0007669"/>
    <property type="project" value="InterPro"/>
</dbReference>
<accession>A4RRE1</accession>
<feature type="compositionally biased region" description="Low complexity" evidence="1">
    <location>
        <begin position="206"/>
        <end position="223"/>
    </location>
</feature>
<proteinExistence type="predicted"/>
<evidence type="ECO:0000256" key="1">
    <source>
        <dbReference type="SAM" id="MobiDB-lite"/>
    </source>
</evidence>
<organism evidence="3 4">
    <name type="scientific">Ostreococcus lucimarinus (strain CCE9901)</name>
    <dbReference type="NCBI Taxonomy" id="436017"/>
    <lineage>
        <taxon>Eukaryota</taxon>
        <taxon>Viridiplantae</taxon>
        <taxon>Chlorophyta</taxon>
        <taxon>Mamiellophyceae</taxon>
        <taxon>Mamiellales</taxon>
        <taxon>Bathycoccaceae</taxon>
        <taxon>Ostreococcus</taxon>
    </lineage>
</organism>
<evidence type="ECO:0000313" key="3">
    <source>
        <dbReference type="EMBL" id="ABO93846.1"/>
    </source>
</evidence>
<dbReference type="OMA" id="NERTMFY"/>
<feature type="region of interest" description="Disordered" evidence="1">
    <location>
        <begin position="294"/>
        <end position="318"/>
    </location>
</feature>
<reference evidence="3 4" key="1">
    <citation type="journal article" date="2007" name="Proc. Natl. Acad. Sci. U.S.A.">
        <title>The tiny eukaryote Ostreococcus provides genomic insights into the paradox of plankton speciation.</title>
        <authorList>
            <person name="Palenik B."/>
            <person name="Grimwood J."/>
            <person name="Aerts A."/>
            <person name="Rouze P."/>
            <person name="Salamov A."/>
            <person name="Putnam N."/>
            <person name="Dupont C."/>
            <person name="Jorgensen R."/>
            <person name="Derelle E."/>
            <person name="Rombauts S."/>
            <person name="Zhou K."/>
            <person name="Otillar R."/>
            <person name="Merchant S.S."/>
            <person name="Podell S."/>
            <person name="Gaasterland T."/>
            <person name="Napoli C."/>
            <person name="Gendler K."/>
            <person name="Manuell A."/>
            <person name="Tai V."/>
            <person name="Vallon O."/>
            <person name="Piganeau G."/>
            <person name="Jancek S."/>
            <person name="Heijde M."/>
            <person name="Jabbari K."/>
            <person name="Bowler C."/>
            <person name="Lohr M."/>
            <person name="Robbens S."/>
            <person name="Werner G."/>
            <person name="Dubchak I."/>
            <person name="Pazour G.J."/>
            <person name="Ren Q."/>
            <person name="Paulsen I."/>
            <person name="Delwiche C."/>
            <person name="Schmutz J."/>
            <person name="Rokhsar D."/>
            <person name="Van de Peer Y."/>
            <person name="Moreau H."/>
            <person name="Grigoriev I.V."/>
        </authorList>
    </citation>
    <scope>NUCLEOTIDE SEQUENCE [LARGE SCALE GENOMIC DNA]</scope>
    <source>
        <strain evidence="3 4">CCE9901</strain>
    </source>
</reference>
<dbReference type="RefSeq" id="XP_001415554.1">
    <property type="nucleotide sequence ID" value="XM_001415517.1"/>
</dbReference>
<dbReference type="STRING" id="436017.A4RRE1"/>
<feature type="region of interest" description="Disordered" evidence="1">
    <location>
        <begin position="103"/>
        <end position="158"/>
    </location>
</feature>
<dbReference type="HOGENOM" id="CLU_765943_0_0_1"/>
<feature type="region of interest" description="Disordered" evidence="1">
    <location>
        <begin position="206"/>
        <end position="231"/>
    </location>
</feature>
<dbReference type="GO" id="GO:0005730">
    <property type="term" value="C:nucleolus"/>
    <property type="evidence" value="ECO:0007669"/>
    <property type="project" value="TreeGrafter"/>
</dbReference>
<protein>
    <recommendedName>
        <fullName evidence="2">G-patch domain-containing protein</fullName>
    </recommendedName>
</protein>
<dbReference type="EMBL" id="CP000581">
    <property type="protein sequence ID" value="ABO93846.1"/>
    <property type="molecule type" value="Genomic_DNA"/>
</dbReference>
<evidence type="ECO:0000313" key="4">
    <source>
        <dbReference type="Proteomes" id="UP000001568"/>
    </source>
</evidence>
<dbReference type="GeneID" id="4999892"/>
<sequence length="412" mass="44854">MKTDAAPAAAAPDAPKTLYQGVERDGFGMRLLTRLGWREGRGLGKNQDGIARHIHARKRQVGTGVGADARNDASGANAVDWTMNTVAFDDVLRSLNRTHSAEELERAANAEKASSSDEDEDEGAKTKTRGEAKKRKMTKEEKKAAKKAAKRAKKNEIVVNRSVVSHAGRYHKRESQKMVSNYSAEDLGAILGGGFVALPEVRADNASASASASDADESIPTPTNKEKEKPKRLVVVERPKWVFDPPPESWWGWRVGFRPEGHGKKPEDADADALERKRGFDEDDQVNLFQDTHAGANKNRRGLGAGQGRDAAADFSGTKKTFGEGDEVSDAEKAAAAKAKKVKWLKIGEKILEKASGSMKTKKFIEKVLKKAECAADDCDAVYRDAAFHFLSRSGAFTSLEEDVVKFTGKKA</sequence>
<feature type="domain" description="G-patch" evidence="2">
    <location>
        <begin position="24"/>
        <end position="70"/>
    </location>
</feature>
<evidence type="ECO:0000259" key="2">
    <source>
        <dbReference type="PROSITE" id="PS50174"/>
    </source>
</evidence>
<dbReference type="Pfam" id="PF01585">
    <property type="entry name" value="G-patch"/>
    <property type="match status" value="1"/>
</dbReference>
<keyword evidence="4" id="KW-1185">Reference proteome</keyword>
<dbReference type="InterPro" id="IPR050656">
    <property type="entry name" value="PINX1"/>
</dbReference>
<feature type="compositionally biased region" description="Basic residues" evidence="1">
    <location>
        <begin position="144"/>
        <end position="153"/>
    </location>
</feature>